<dbReference type="Gene3D" id="3.40.50.150">
    <property type="entry name" value="Vaccinia Virus protein VP39"/>
    <property type="match status" value="1"/>
</dbReference>
<dbReference type="EMBL" id="CP036274">
    <property type="protein sequence ID" value="QDU30314.1"/>
    <property type="molecule type" value="Genomic_DNA"/>
</dbReference>
<keyword evidence="4 7" id="KW-0808">Transferase</keyword>
<feature type="binding site" evidence="7 8">
    <location>
        <position position="29"/>
    </location>
    <ligand>
        <name>S-adenosyl-L-methionine</name>
        <dbReference type="ChEBI" id="CHEBI:59789"/>
    </ligand>
</feature>
<evidence type="ECO:0000259" key="9">
    <source>
        <dbReference type="SMART" id="SM00650"/>
    </source>
</evidence>
<feature type="domain" description="Ribosomal RNA adenine methylase transferase N-terminal" evidence="9">
    <location>
        <begin position="36"/>
        <end position="220"/>
    </location>
</feature>
<feature type="binding site" evidence="7 8">
    <location>
        <position position="56"/>
    </location>
    <ligand>
        <name>S-adenosyl-L-methionine</name>
        <dbReference type="ChEBI" id="CHEBI:59789"/>
    </ligand>
</feature>
<dbReference type="HAMAP" id="MF_00607">
    <property type="entry name" value="16SrRNA_methyltr_A"/>
    <property type="match status" value="1"/>
</dbReference>
<accession>A0A517YJC9</accession>
<evidence type="ECO:0000256" key="1">
    <source>
        <dbReference type="ARBA" id="ARBA00022490"/>
    </source>
</evidence>
<keyword evidence="11" id="KW-1185">Reference proteome</keyword>
<dbReference type="GO" id="GO:0003723">
    <property type="term" value="F:RNA binding"/>
    <property type="evidence" value="ECO:0007669"/>
    <property type="project" value="UniProtKB-UniRule"/>
</dbReference>
<keyword evidence="3 7" id="KW-0489">Methyltransferase</keyword>
<dbReference type="PANTHER" id="PTHR11727:SF7">
    <property type="entry name" value="DIMETHYLADENOSINE TRANSFERASE-RELATED"/>
    <property type="match status" value="1"/>
</dbReference>
<dbReference type="InterPro" id="IPR020596">
    <property type="entry name" value="rRNA_Ade_Mease_Trfase_CS"/>
</dbReference>
<comment type="similarity">
    <text evidence="7">Belongs to the class I-like SAM-binding methyltransferase superfamily. rRNA adenine N(6)-methyltransferase family. RsmA subfamily.</text>
</comment>
<evidence type="ECO:0000256" key="5">
    <source>
        <dbReference type="ARBA" id="ARBA00022691"/>
    </source>
</evidence>
<evidence type="ECO:0000256" key="3">
    <source>
        <dbReference type="ARBA" id="ARBA00022603"/>
    </source>
</evidence>
<dbReference type="InterPro" id="IPR011530">
    <property type="entry name" value="rRNA_adenine_dimethylase"/>
</dbReference>
<organism evidence="10 11">
    <name type="scientific">Anatilimnocola aggregata</name>
    <dbReference type="NCBI Taxonomy" id="2528021"/>
    <lineage>
        <taxon>Bacteria</taxon>
        <taxon>Pseudomonadati</taxon>
        <taxon>Planctomycetota</taxon>
        <taxon>Planctomycetia</taxon>
        <taxon>Pirellulales</taxon>
        <taxon>Pirellulaceae</taxon>
        <taxon>Anatilimnocola</taxon>
    </lineage>
</organism>
<dbReference type="Pfam" id="PF00398">
    <property type="entry name" value="RrnaAD"/>
    <property type="match status" value="1"/>
</dbReference>
<proteinExistence type="inferred from homology"/>
<dbReference type="OrthoDB" id="9814755at2"/>
<keyword evidence="1 7" id="KW-0963">Cytoplasm</keyword>
<reference evidence="10 11" key="1">
    <citation type="submission" date="2019-02" db="EMBL/GenBank/DDBJ databases">
        <title>Deep-cultivation of Planctomycetes and their phenomic and genomic characterization uncovers novel biology.</title>
        <authorList>
            <person name="Wiegand S."/>
            <person name="Jogler M."/>
            <person name="Boedeker C."/>
            <person name="Pinto D."/>
            <person name="Vollmers J."/>
            <person name="Rivas-Marin E."/>
            <person name="Kohn T."/>
            <person name="Peeters S.H."/>
            <person name="Heuer A."/>
            <person name="Rast P."/>
            <person name="Oberbeckmann S."/>
            <person name="Bunk B."/>
            <person name="Jeske O."/>
            <person name="Meyerdierks A."/>
            <person name="Storesund J.E."/>
            <person name="Kallscheuer N."/>
            <person name="Luecker S."/>
            <person name="Lage O.M."/>
            <person name="Pohl T."/>
            <person name="Merkel B.J."/>
            <person name="Hornburger P."/>
            <person name="Mueller R.-W."/>
            <person name="Bruemmer F."/>
            <person name="Labrenz M."/>
            <person name="Spormann A.M."/>
            <person name="Op den Camp H."/>
            <person name="Overmann J."/>
            <person name="Amann R."/>
            <person name="Jetten M.S.M."/>
            <person name="Mascher T."/>
            <person name="Medema M.H."/>
            <person name="Devos D.P."/>
            <person name="Kaster A.-K."/>
            <person name="Ovreas L."/>
            <person name="Rohde M."/>
            <person name="Galperin M.Y."/>
            <person name="Jogler C."/>
        </authorList>
    </citation>
    <scope>NUCLEOTIDE SEQUENCE [LARGE SCALE GENOMIC DNA]</scope>
    <source>
        <strain evidence="10 11">ETA_A8</strain>
    </source>
</reference>
<evidence type="ECO:0000256" key="6">
    <source>
        <dbReference type="ARBA" id="ARBA00022884"/>
    </source>
</evidence>
<feature type="binding site" evidence="7 8">
    <location>
        <position position="77"/>
    </location>
    <ligand>
        <name>S-adenosyl-L-methionine</name>
        <dbReference type="ChEBI" id="CHEBI:59789"/>
    </ligand>
</feature>
<comment type="subcellular location">
    <subcellularLocation>
        <location evidence="7">Cytoplasm</location>
    </subcellularLocation>
</comment>
<feature type="binding site" evidence="7 8">
    <location>
        <position position="102"/>
    </location>
    <ligand>
        <name>S-adenosyl-L-methionine</name>
        <dbReference type="ChEBI" id="CHEBI:59789"/>
    </ligand>
</feature>
<dbReference type="PROSITE" id="PS51689">
    <property type="entry name" value="SAM_RNA_A_N6_MT"/>
    <property type="match status" value="1"/>
</dbReference>
<dbReference type="SMART" id="SM00650">
    <property type="entry name" value="rADc"/>
    <property type="match status" value="1"/>
</dbReference>
<comment type="catalytic activity">
    <reaction evidence="7">
        <text>adenosine(1518)/adenosine(1519) in 16S rRNA + 4 S-adenosyl-L-methionine = N(6)-dimethyladenosine(1518)/N(6)-dimethyladenosine(1519) in 16S rRNA + 4 S-adenosyl-L-homocysteine + 4 H(+)</text>
        <dbReference type="Rhea" id="RHEA:19609"/>
        <dbReference type="Rhea" id="RHEA-COMP:10232"/>
        <dbReference type="Rhea" id="RHEA-COMP:10233"/>
        <dbReference type="ChEBI" id="CHEBI:15378"/>
        <dbReference type="ChEBI" id="CHEBI:57856"/>
        <dbReference type="ChEBI" id="CHEBI:59789"/>
        <dbReference type="ChEBI" id="CHEBI:74411"/>
        <dbReference type="ChEBI" id="CHEBI:74493"/>
        <dbReference type="EC" id="2.1.1.182"/>
    </reaction>
</comment>
<evidence type="ECO:0000256" key="8">
    <source>
        <dbReference type="PROSITE-ProRule" id="PRU01026"/>
    </source>
</evidence>
<dbReference type="GO" id="GO:0005829">
    <property type="term" value="C:cytosol"/>
    <property type="evidence" value="ECO:0007669"/>
    <property type="project" value="TreeGrafter"/>
</dbReference>
<protein>
    <recommendedName>
        <fullName evidence="7">Ribosomal RNA small subunit methyltransferase A</fullName>
        <ecNumber evidence="7">2.1.1.182</ecNumber>
    </recommendedName>
    <alternativeName>
        <fullName evidence="7">16S rRNA (adenine(1518)-N(6)/adenine(1519)-N(6))-dimethyltransferase</fullName>
    </alternativeName>
    <alternativeName>
        <fullName evidence="7">16S rRNA dimethyladenosine transferase</fullName>
    </alternativeName>
    <alternativeName>
        <fullName evidence="7">16S rRNA dimethylase</fullName>
    </alternativeName>
    <alternativeName>
        <fullName evidence="7">S-adenosylmethionine-6-N', N'-adenosyl(rRNA) dimethyltransferase</fullName>
    </alternativeName>
</protein>
<evidence type="ECO:0000256" key="7">
    <source>
        <dbReference type="HAMAP-Rule" id="MF_00607"/>
    </source>
</evidence>
<dbReference type="InterPro" id="IPR020598">
    <property type="entry name" value="rRNA_Ade_methylase_Trfase_N"/>
</dbReference>
<keyword evidence="6 7" id="KW-0694">RNA-binding</keyword>
<dbReference type="RefSeq" id="WP_145095565.1">
    <property type="nucleotide sequence ID" value="NZ_CP036274.1"/>
</dbReference>
<dbReference type="Proteomes" id="UP000315017">
    <property type="component" value="Chromosome"/>
</dbReference>
<dbReference type="SUPFAM" id="SSF53335">
    <property type="entry name" value="S-adenosyl-L-methionine-dependent methyltransferases"/>
    <property type="match status" value="1"/>
</dbReference>
<keyword evidence="5 7" id="KW-0949">S-adenosyl-L-methionine</keyword>
<name>A0A517YJC9_9BACT</name>
<dbReference type="NCBIfam" id="TIGR00755">
    <property type="entry name" value="ksgA"/>
    <property type="match status" value="1"/>
</dbReference>
<dbReference type="InterPro" id="IPR029063">
    <property type="entry name" value="SAM-dependent_MTases_sf"/>
</dbReference>
<gene>
    <name evidence="7 10" type="primary">rsmA</name>
    <name evidence="7" type="synonym">ksgA</name>
    <name evidence="10" type="ORF">ETAA8_54340</name>
</gene>
<dbReference type="PANTHER" id="PTHR11727">
    <property type="entry name" value="DIMETHYLADENOSINE TRANSFERASE"/>
    <property type="match status" value="1"/>
</dbReference>
<dbReference type="PROSITE" id="PS01131">
    <property type="entry name" value="RRNA_A_DIMETH"/>
    <property type="match status" value="1"/>
</dbReference>
<dbReference type="InterPro" id="IPR023165">
    <property type="entry name" value="rRNA_Ade_diMease-like_C"/>
</dbReference>
<dbReference type="EC" id="2.1.1.182" evidence="7"/>
<dbReference type="Gene3D" id="1.10.8.100">
    <property type="entry name" value="Ribosomal RNA adenine dimethylase-like, domain 2"/>
    <property type="match status" value="1"/>
</dbReference>
<dbReference type="KEGG" id="aagg:ETAA8_54340"/>
<dbReference type="AlphaFoldDB" id="A0A517YJC9"/>
<feature type="binding site" evidence="7 8">
    <location>
        <position position="135"/>
    </location>
    <ligand>
        <name>S-adenosyl-L-methionine</name>
        <dbReference type="ChEBI" id="CHEBI:59789"/>
    </ligand>
</feature>
<evidence type="ECO:0000256" key="2">
    <source>
        <dbReference type="ARBA" id="ARBA00022552"/>
    </source>
</evidence>
<comment type="function">
    <text evidence="7">Specifically dimethylates two adjacent adenosines (A1518 and A1519) in the loop of a conserved hairpin near the 3'-end of 16S rRNA in the 30S particle. May play a critical role in biogenesis of 30S subunits.</text>
</comment>
<evidence type="ECO:0000313" key="10">
    <source>
        <dbReference type="EMBL" id="QDU30314.1"/>
    </source>
</evidence>
<keyword evidence="2 7" id="KW-0698">rRNA processing</keyword>
<dbReference type="GO" id="GO:0052908">
    <property type="term" value="F:16S rRNA (adenine(1518)-N(6)/adenine(1519)-N(6))-dimethyltransferase activity"/>
    <property type="evidence" value="ECO:0007669"/>
    <property type="project" value="UniProtKB-EC"/>
</dbReference>
<evidence type="ECO:0000256" key="4">
    <source>
        <dbReference type="ARBA" id="ARBA00022679"/>
    </source>
</evidence>
<evidence type="ECO:0000313" key="11">
    <source>
        <dbReference type="Proteomes" id="UP000315017"/>
    </source>
</evidence>
<feature type="binding site" evidence="7 8">
    <location>
        <position position="31"/>
    </location>
    <ligand>
        <name>S-adenosyl-L-methionine</name>
        <dbReference type="ChEBI" id="CHEBI:59789"/>
    </ligand>
</feature>
<sequence length="300" mass="33515">MPSARQTVSYLTRRFQEAGIRPEVRHGQNFLIDLNLLDVLLETAAPNANDVILEVGTGMGSLTSMLADHAAHVVTVEIDARLHQMAAEELEPQANITMLLQDALRNKNNIADSVLDEVRKHVNAVPGRQFKLVANLPYNIATPILSNLLTVDPLPVSLTATIQKELADRMIAPPGVKDYSALSVWMQSLCDLQIARILPPQVFWPRPRVQSAIIHIVPDPAKRAAIPDLEFFHTFVRGLFLHRRKFLRSGLVASMQEHLDKPGVDEVLAPFEYPTDVRAEQLSLEQIQKLSEAFRLRLAV</sequence>
<dbReference type="InterPro" id="IPR001737">
    <property type="entry name" value="KsgA/Erm"/>
</dbReference>